<accession>A0ABT6LAH4</accession>
<name>A0ABT6LAH4_9MYCO</name>
<organism evidence="2 3">
    <name type="scientific">Mycolicibacterium frederiksbergense</name>
    <dbReference type="NCBI Taxonomy" id="117567"/>
    <lineage>
        <taxon>Bacteria</taxon>
        <taxon>Bacillati</taxon>
        <taxon>Actinomycetota</taxon>
        <taxon>Actinomycetes</taxon>
        <taxon>Mycobacteriales</taxon>
        <taxon>Mycobacteriaceae</taxon>
        <taxon>Mycolicibacterium</taxon>
    </lineage>
</organism>
<evidence type="ECO:0000256" key="1">
    <source>
        <dbReference type="SAM" id="MobiDB-lite"/>
    </source>
</evidence>
<dbReference type="RefSeq" id="WP_280835536.1">
    <property type="nucleotide sequence ID" value="NZ_JARXVE010000013.1"/>
</dbReference>
<proteinExistence type="predicted"/>
<protein>
    <recommendedName>
        <fullName evidence="4">PE-PGRS family protein</fullName>
    </recommendedName>
</protein>
<gene>
    <name evidence="2" type="ORF">M2272_005644</name>
</gene>
<reference evidence="2 3" key="1">
    <citation type="submission" date="2023-04" db="EMBL/GenBank/DDBJ databases">
        <title>Forest soil microbial communities from Buena Vista Peninsula, Colon Province, Panama.</title>
        <authorList>
            <person name="Bouskill N."/>
        </authorList>
    </citation>
    <scope>NUCLEOTIDE SEQUENCE [LARGE SCALE GENOMIC DNA]</scope>
    <source>
        <strain evidence="2 3">AC80</strain>
    </source>
</reference>
<feature type="region of interest" description="Disordered" evidence="1">
    <location>
        <begin position="420"/>
        <end position="470"/>
    </location>
</feature>
<evidence type="ECO:0000313" key="3">
    <source>
        <dbReference type="Proteomes" id="UP001160130"/>
    </source>
</evidence>
<evidence type="ECO:0000313" key="2">
    <source>
        <dbReference type="EMBL" id="MDH6198980.1"/>
    </source>
</evidence>
<dbReference type="EMBL" id="JARXVE010000013">
    <property type="protein sequence ID" value="MDH6198980.1"/>
    <property type="molecule type" value="Genomic_DNA"/>
</dbReference>
<keyword evidence="3" id="KW-1185">Reference proteome</keyword>
<comment type="caution">
    <text evidence="2">The sequence shown here is derived from an EMBL/GenBank/DDBJ whole genome shotgun (WGS) entry which is preliminary data.</text>
</comment>
<sequence length="470" mass="46597">MLFDIEVWLAFKLLSGKFADRSPHSAKGVLMQQAVRSYLAAGVAFAGVGVLAASPVTPSVPDLKPVAQSAAVELSALVNPVDEFGAVFAAAFQNAVALGQRIAEDPTPILAQIVRNQLTSAAAIGTFIDTVGQGVGSAFADMPAQLRQAAEELGAGNISAGLNTLLGVALSPVMGGVLNAVLINPDVWAGFQNALRQPIANALAVVDLLSYENILFHVLAPLTAPIQVLMDVTGAVGAAGDGIVAGLKAGNLETVANAVLHAGPAIAQALLNGNSMAGGYAAGLLGPNGIVAGLLTLRDLVADAITPAAQKSALSGVAALTAAPVSTVTLDVAPQAKAIEATKAETETVVVKPVSTGDESTTTVTTTKETVTKQAVTEESTPQTADTAATDADVVKDAPKVVVAKTSAAAKKAAAAKELGDGVRGALKNVGTGLKNALGGKTAQPAKPDSAAKSGGSSTGSGGSASDSAD</sequence>
<dbReference type="Proteomes" id="UP001160130">
    <property type="component" value="Unassembled WGS sequence"/>
</dbReference>
<evidence type="ECO:0008006" key="4">
    <source>
        <dbReference type="Google" id="ProtNLM"/>
    </source>
</evidence>